<evidence type="ECO:0000313" key="2">
    <source>
        <dbReference type="EMBL" id="KAG2487843.1"/>
    </source>
</evidence>
<dbReference type="OrthoDB" id="543482at2759"/>
<accession>A0A836BUD1</accession>
<name>A0A836BUD1_9CHLO</name>
<feature type="compositionally biased region" description="Low complexity" evidence="1">
    <location>
        <begin position="324"/>
        <end position="341"/>
    </location>
</feature>
<protein>
    <submittedName>
        <fullName evidence="2">Uncharacterized protein</fullName>
    </submittedName>
</protein>
<dbReference type="SUPFAM" id="SSF52266">
    <property type="entry name" value="SGNH hydrolase"/>
    <property type="match status" value="1"/>
</dbReference>
<dbReference type="AlphaFoldDB" id="A0A836BUD1"/>
<proteinExistence type="predicted"/>
<sequence>MSLYEEADAGSPDAADDVAVQCAGILADHIDAGTCVSWLPQKSSLSRYNLTACGRGSHVLLLIQTSFPAPATAAAAAPRLGFPVFRVRAVGPSGVWRQRVLLCSASLSLSRLELSHPGTHSVEVVEMYPDLSLCDVRASARAAASTTELPPGSPPVEPWMGFLSATLPPGSPATAPTTAPTTATATASRSFRNLRHARSAGSSGRQLAPGGPIALSWSDAPPRLNDATMPSSGPSAGGPGEGPAGPTTEPEPRHCGPYGLVPGRWEWVGGWGRAARAQAQAIARSCVWQPKRPFEAFATSCPHPDLQFNGSAAPLRWRARPQQAGAAAAGPGPGAAAAGGPCEEPKLKEFDAKACLARLGVGPSRRRLCLRGDSHSRYLAWALHGWATGFADPALHDCRGWDKDAPVSDFVAYLSDPWADRNLTAGVENCSVTIVNNGHWPASFQTNGRPRNPKDYGERLKAWLQPLEALHTAGSARVVLALTVAQPLQWRRQAAQTQDWRTEPILEQYNFEALRVASELGLPVLDLWGPSEGLPESAWDSSHYYWKSSVGHVLMTRAVAAICS</sequence>
<organism evidence="2 3">
    <name type="scientific">Edaphochlamys debaryana</name>
    <dbReference type="NCBI Taxonomy" id="47281"/>
    <lineage>
        <taxon>Eukaryota</taxon>
        <taxon>Viridiplantae</taxon>
        <taxon>Chlorophyta</taxon>
        <taxon>core chlorophytes</taxon>
        <taxon>Chlorophyceae</taxon>
        <taxon>CS clade</taxon>
        <taxon>Chlamydomonadales</taxon>
        <taxon>Chlamydomonadales incertae sedis</taxon>
        <taxon>Edaphochlamys</taxon>
    </lineage>
</organism>
<feature type="region of interest" description="Disordered" evidence="1">
    <location>
        <begin position="167"/>
        <end position="255"/>
    </location>
</feature>
<keyword evidence="3" id="KW-1185">Reference proteome</keyword>
<dbReference type="EMBL" id="JAEHOE010000091">
    <property type="protein sequence ID" value="KAG2487843.1"/>
    <property type="molecule type" value="Genomic_DNA"/>
</dbReference>
<evidence type="ECO:0000313" key="3">
    <source>
        <dbReference type="Proteomes" id="UP000612055"/>
    </source>
</evidence>
<feature type="compositionally biased region" description="Low complexity" evidence="1">
    <location>
        <begin position="167"/>
        <end position="188"/>
    </location>
</feature>
<reference evidence="2" key="1">
    <citation type="journal article" date="2020" name="bioRxiv">
        <title>Comparative genomics of Chlamydomonas.</title>
        <authorList>
            <person name="Craig R.J."/>
            <person name="Hasan A.R."/>
            <person name="Ness R.W."/>
            <person name="Keightley P.D."/>
        </authorList>
    </citation>
    <scope>NUCLEOTIDE SEQUENCE</scope>
    <source>
        <strain evidence="2">CCAP 11/70</strain>
    </source>
</reference>
<dbReference type="Proteomes" id="UP000612055">
    <property type="component" value="Unassembled WGS sequence"/>
</dbReference>
<gene>
    <name evidence="2" type="ORF">HYH03_013560</name>
</gene>
<feature type="region of interest" description="Disordered" evidence="1">
    <location>
        <begin position="322"/>
        <end position="341"/>
    </location>
</feature>
<evidence type="ECO:0000256" key="1">
    <source>
        <dbReference type="SAM" id="MobiDB-lite"/>
    </source>
</evidence>
<comment type="caution">
    <text evidence="2">The sequence shown here is derived from an EMBL/GenBank/DDBJ whole genome shotgun (WGS) entry which is preliminary data.</text>
</comment>